<dbReference type="PROSITE" id="PS01266">
    <property type="entry name" value="ADENYLOSUCCIN_SYN_1"/>
    <property type="match status" value="1"/>
</dbReference>
<comment type="cofactor">
    <cofactor evidence="8">
        <name>Mg(2+)</name>
        <dbReference type="ChEBI" id="CHEBI:18420"/>
    </cofactor>
    <text evidence="8">Binds 1 Mg(2+) ion per subunit.</text>
</comment>
<dbReference type="GO" id="GO:0044208">
    <property type="term" value="P:'de novo' AMP biosynthetic process"/>
    <property type="evidence" value="ECO:0007669"/>
    <property type="project" value="UniProtKB-UniRule"/>
</dbReference>
<comment type="subcellular location">
    <subcellularLocation>
        <location evidence="8">Cytoplasm</location>
    </subcellularLocation>
</comment>
<dbReference type="InterPro" id="IPR027417">
    <property type="entry name" value="P-loop_NTPase"/>
</dbReference>
<dbReference type="SUPFAM" id="SSF52540">
    <property type="entry name" value="P-loop containing nucleoside triphosphate hydrolases"/>
    <property type="match status" value="1"/>
</dbReference>
<comment type="function">
    <text evidence="8">Plays an important role in the de novo pathway of purine nucleotide biosynthesis. Catalyzes the first committed step in the biosynthesis of AMP from IMP.</text>
</comment>
<feature type="binding site" evidence="8">
    <location>
        <position position="12"/>
    </location>
    <ligand>
        <name>Mg(2+)</name>
        <dbReference type="ChEBI" id="CHEBI:18420"/>
    </ligand>
</feature>
<dbReference type="InterPro" id="IPR042111">
    <property type="entry name" value="Adenylosuccinate_synth_dom3"/>
</dbReference>
<dbReference type="Pfam" id="PF00709">
    <property type="entry name" value="Adenylsucc_synt"/>
    <property type="match status" value="1"/>
</dbReference>
<proteinExistence type="inferred from homology"/>
<dbReference type="InterPro" id="IPR018220">
    <property type="entry name" value="Adenylosuccin_syn_GTP-bd"/>
</dbReference>
<keyword evidence="2 8" id="KW-0436">Ligase</keyword>
<feature type="binding site" description="in other chain" evidence="8">
    <location>
        <position position="302"/>
    </location>
    <ligand>
        <name>IMP</name>
        <dbReference type="ChEBI" id="CHEBI:58053"/>
        <note>ligand shared between dimeric partners</note>
    </ligand>
</feature>
<feature type="binding site" description="in other chain" evidence="8">
    <location>
        <position position="223"/>
    </location>
    <ligand>
        <name>IMP</name>
        <dbReference type="ChEBI" id="CHEBI:58053"/>
        <note>ligand shared between dimeric partners</note>
    </ligand>
</feature>
<dbReference type="GO" id="GO:0005525">
    <property type="term" value="F:GTP binding"/>
    <property type="evidence" value="ECO:0007669"/>
    <property type="project" value="UniProtKB-UniRule"/>
</dbReference>
<gene>
    <name evidence="8" type="primary">purA</name>
    <name evidence="10" type="ORF">EF806_02310</name>
</gene>
<comment type="pathway">
    <text evidence="8 9">Purine metabolism; AMP biosynthesis via de novo pathway; AMP from IMP: step 1/2.</text>
</comment>
<dbReference type="FunFam" id="3.90.170.10:FF:000001">
    <property type="entry name" value="Adenylosuccinate synthetase"/>
    <property type="match status" value="1"/>
</dbReference>
<dbReference type="EMBL" id="RXIF01000004">
    <property type="protein sequence ID" value="RZN64901.1"/>
    <property type="molecule type" value="Genomic_DNA"/>
</dbReference>
<dbReference type="HAMAP" id="MF_00011">
    <property type="entry name" value="Adenylosucc_synth"/>
    <property type="match status" value="1"/>
</dbReference>
<dbReference type="SMART" id="SM00788">
    <property type="entry name" value="Adenylsucc_synt"/>
    <property type="match status" value="1"/>
</dbReference>
<keyword evidence="6 8" id="KW-0460">Magnesium</keyword>
<evidence type="ECO:0000256" key="1">
    <source>
        <dbReference type="ARBA" id="ARBA00011738"/>
    </source>
</evidence>
<keyword evidence="3 8" id="KW-0479">Metal-binding</keyword>
<dbReference type="Gene3D" id="1.10.300.10">
    <property type="entry name" value="Adenylosuccinate Synthetase, subunit A, domain 2"/>
    <property type="match status" value="1"/>
</dbReference>
<dbReference type="GO" id="GO:0005737">
    <property type="term" value="C:cytoplasm"/>
    <property type="evidence" value="ECO:0007669"/>
    <property type="project" value="UniProtKB-SubCell"/>
</dbReference>
<evidence type="ECO:0000313" key="10">
    <source>
        <dbReference type="EMBL" id="RZN64901.1"/>
    </source>
</evidence>
<feature type="binding site" evidence="8">
    <location>
        <position position="39"/>
    </location>
    <ligand>
        <name>Mg(2+)</name>
        <dbReference type="ChEBI" id="CHEBI:18420"/>
    </ligand>
</feature>
<keyword evidence="8" id="KW-0963">Cytoplasm</keyword>
<dbReference type="Gene3D" id="3.90.170.10">
    <property type="entry name" value="Adenylosuccinate Synthetase, subunit A, domain 3"/>
    <property type="match status" value="1"/>
</dbReference>
<comment type="caution">
    <text evidence="10">The sequence shown here is derived from an EMBL/GenBank/DDBJ whole genome shotgun (WGS) entry which is preliminary data.</text>
</comment>
<dbReference type="CDD" id="cd03108">
    <property type="entry name" value="AdSS"/>
    <property type="match status" value="1"/>
</dbReference>
<keyword evidence="5 8" id="KW-0658">Purine biosynthesis</keyword>
<dbReference type="Proteomes" id="UP000317158">
    <property type="component" value="Unassembled WGS sequence"/>
</dbReference>
<feature type="binding site" evidence="8">
    <location>
        <position position="304"/>
    </location>
    <ligand>
        <name>GTP</name>
        <dbReference type="ChEBI" id="CHEBI:37565"/>
    </ligand>
</feature>
<evidence type="ECO:0000256" key="8">
    <source>
        <dbReference type="HAMAP-Rule" id="MF_00011"/>
    </source>
</evidence>
<feature type="binding site" evidence="8">
    <location>
        <begin position="412"/>
        <end position="414"/>
    </location>
    <ligand>
        <name>GTP</name>
        <dbReference type="ChEBI" id="CHEBI:37565"/>
    </ligand>
</feature>
<feature type="binding site" evidence="8">
    <location>
        <begin position="11"/>
        <end position="17"/>
    </location>
    <ligand>
        <name>GTP</name>
        <dbReference type="ChEBI" id="CHEBI:37565"/>
    </ligand>
</feature>
<dbReference type="UniPathway" id="UPA00075">
    <property type="reaction ID" value="UER00335"/>
</dbReference>
<evidence type="ECO:0000313" key="11">
    <source>
        <dbReference type="Proteomes" id="UP000317158"/>
    </source>
</evidence>
<organism evidence="10 11">
    <name type="scientific">Methanoliparum thermophilum</name>
    <dbReference type="NCBI Taxonomy" id="2491083"/>
    <lineage>
        <taxon>Archaea</taxon>
        <taxon>Methanobacteriati</taxon>
        <taxon>Methanobacteriota</taxon>
        <taxon>Candidatus Methanoliparia</taxon>
        <taxon>Candidatus Methanoliparales</taxon>
        <taxon>Candidatus Methanoliparaceae</taxon>
        <taxon>Candidatus Methanoliparum</taxon>
    </lineage>
</organism>
<keyword evidence="4 8" id="KW-0547">Nucleotide-binding</keyword>
<feature type="binding site" evidence="8">
    <location>
        <position position="141"/>
    </location>
    <ligand>
        <name>IMP</name>
        <dbReference type="ChEBI" id="CHEBI:58053"/>
        <note>ligand shared between dimeric partners</note>
    </ligand>
</feature>
<evidence type="ECO:0000256" key="6">
    <source>
        <dbReference type="ARBA" id="ARBA00022842"/>
    </source>
</evidence>
<dbReference type="GO" id="GO:0046040">
    <property type="term" value="P:IMP metabolic process"/>
    <property type="evidence" value="ECO:0007669"/>
    <property type="project" value="TreeGrafter"/>
</dbReference>
<evidence type="ECO:0000256" key="7">
    <source>
        <dbReference type="ARBA" id="ARBA00023134"/>
    </source>
</evidence>
<feature type="binding site" description="in other chain" evidence="8">
    <location>
        <begin position="12"/>
        <end position="15"/>
    </location>
    <ligand>
        <name>IMP</name>
        <dbReference type="ChEBI" id="CHEBI:58053"/>
        <note>ligand shared between dimeric partners</note>
    </ligand>
</feature>
<dbReference type="Gene3D" id="3.40.440.10">
    <property type="entry name" value="Adenylosuccinate Synthetase, subunit A, domain 1"/>
    <property type="match status" value="1"/>
</dbReference>
<reference evidence="10 11" key="1">
    <citation type="journal article" date="2019" name="Nat. Microbiol.">
        <title>Wide diversity of methane and short-chain alkane metabolisms in uncultured archaea.</title>
        <authorList>
            <person name="Borrel G."/>
            <person name="Adam P.S."/>
            <person name="McKay L.J."/>
            <person name="Chen L.X."/>
            <person name="Sierra-Garcia I.N."/>
            <person name="Sieber C.M."/>
            <person name="Letourneur Q."/>
            <person name="Ghozlane A."/>
            <person name="Andersen G.L."/>
            <person name="Li W.J."/>
            <person name="Hallam S.J."/>
            <person name="Muyzer G."/>
            <person name="de Oliveira V.M."/>
            <person name="Inskeep W.P."/>
            <person name="Banfield J.F."/>
            <person name="Gribaldo S."/>
        </authorList>
    </citation>
    <scope>NUCLEOTIDE SEQUENCE [LARGE SCALE GENOMIC DNA]</scope>
    <source>
        <strain evidence="10">NM1a</strain>
    </source>
</reference>
<evidence type="ECO:0000256" key="2">
    <source>
        <dbReference type="ARBA" id="ARBA00022598"/>
    </source>
</evidence>
<evidence type="ECO:0000256" key="5">
    <source>
        <dbReference type="ARBA" id="ARBA00022755"/>
    </source>
</evidence>
<feature type="binding site" evidence="8">
    <location>
        <begin position="298"/>
        <end position="304"/>
    </location>
    <ligand>
        <name>substrate</name>
    </ligand>
</feature>
<comment type="catalytic activity">
    <reaction evidence="8 9">
        <text>IMP + L-aspartate + GTP = N(6)-(1,2-dicarboxyethyl)-AMP + GDP + phosphate + 2 H(+)</text>
        <dbReference type="Rhea" id="RHEA:15753"/>
        <dbReference type="ChEBI" id="CHEBI:15378"/>
        <dbReference type="ChEBI" id="CHEBI:29991"/>
        <dbReference type="ChEBI" id="CHEBI:37565"/>
        <dbReference type="ChEBI" id="CHEBI:43474"/>
        <dbReference type="ChEBI" id="CHEBI:57567"/>
        <dbReference type="ChEBI" id="CHEBI:58053"/>
        <dbReference type="ChEBI" id="CHEBI:58189"/>
        <dbReference type="EC" id="6.3.4.4"/>
    </reaction>
</comment>
<dbReference type="PANTHER" id="PTHR11846">
    <property type="entry name" value="ADENYLOSUCCINATE SYNTHETASE"/>
    <property type="match status" value="1"/>
</dbReference>
<dbReference type="NCBIfam" id="NF002223">
    <property type="entry name" value="PRK01117.1"/>
    <property type="match status" value="1"/>
</dbReference>
<accession>A0A520KSL1</accession>
<dbReference type="GO" id="GO:0004019">
    <property type="term" value="F:adenylosuccinate synthase activity"/>
    <property type="evidence" value="ECO:0007669"/>
    <property type="project" value="UniProtKB-UniRule"/>
</dbReference>
<feature type="binding site" description="in other chain" evidence="8">
    <location>
        <begin position="37"/>
        <end position="40"/>
    </location>
    <ligand>
        <name>IMP</name>
        <dbReference type="ChEBI" id="CHEBI:58053"/>
        <note>ligand shared between dimeric partners</note>
    </ligand>
</feature>
<name>A0A520KSL1_METT2</name>
<feature type="binding site" description="in other chain" evidence="8">
    <location>
        <position position="238"/>
    </location>
    <ligand>
        <name>IMP</name>
        <dbReference type="ChEBI" id="CHEBI:58053"/>
        <note>ligand shared between dimeric partners</note>
    </ligand>
</feature>
<feature type="active site" description="Proton donor" evidence="8">
    <location>
        <position position="40"/>
    </location>
</feature>
<feature type="active site" description="Proton acceptor" evidence="8">
    <location>
        <position position="12"/>
    </location>
</feature>
<protein>
    <recommendedName>
        <fullName evidence="8 9">Adenylosuccinate synthetase</fullName>
        <shortName evidence="8">AMPSase</shortName>
        <shortName evidence="8">AdSS</shortName>
        <ecNumber evidence="8 9">6.3.4.4</ecNumber>
    </recommendedName>
    <alternativeName>
        <fullName evidence="8">IMP--aspartate ligase</fullName>
    </alternativeName>
</protein>
<evidence type="ECO:0000256" key="3">
    <source>
        <dbReference type="ARBA" id="ARBA00022723"/>
    </source>
</evidence>
<dbReference type="PANTHER" id="PTHR11846:SF0">
    <property type="entry name" value="ADENYLOSUCCINATE SYNTHETASE"/>
    <property type="match status" value="1"/>
</dbReference>
<dbReference type="EC" id="6.3.4.4" evidence="8 9"/>
<dbReference type="AlphaFoldDB" id="A0A520KSL1"/>
<feature type="binding site" evidence="8">
    <location>
        <begin position="330"/>
        <end position="332"/>
    </location>
    <ligand>
        <name>GTP</name>
        <dbReference type="ChEBI" id="CHEBI:37565"/>
    </ligand>
</feature>
<evidence type="ECO:0000256" key="4">
    <source>
        <dbReference type="ARBA" id="ARBA00022741"/>
    </source>
</evidence>
<feature type="binding site" evidence="8">
    <location>
        <begin position="39"/>
        <end position="41"/>
    </location>
    <ligand>
        <name>GTP</name>
        <dbReference type="ChEBI" id="CHEBI:37565"/>
    </ligand>
</feature>
<evidence type="ECO:0000256" key="9">
    <source>
        <dbReference type="RuleBase" id="RU000520"/>
    </source>
</evidence>
<dbReference type="InterPro" id="IPR042109">
    <property type="entry name" value="Adenylosuccinate_synth_dom1"/>
</dbReference>
<sequence>MFTVLTGAQFGDEGKGKIVDYLSESADIIVRFQGGDNAGHTVVIGGKTFKLHLIPSGVFYGKRLLIGPGVVMNPASLKDEINILKKSGINISPRILGIDPKTSIVMPYHIEMDELCEKNSIGGIGTTKRGIGFAYADKILRNEIKLIDITDKDRFFSIYEKIAPIKEGMVKVLGGDPTIVTDKNKISEYLNLGKFLKDFIVDVSYELNMGLRTGKKILAEGAQGTFLDVIHGTQRWVTSSNTIAGAVSSYLGIGPKKIDKIYGVVKAYLTRVGEGPFPTEVHDETGELFRRKGREYGTTTNRPRRCGWFDGLLFKKAIDLNGYTDIVLTKIDVLSCIDPLKICIGYELNNKVLDYPPEDSYELMRCKPIYEEMDGWDEEICSCTNFNDFPKQAKEYIKKIEEIGNIKINMISIGEKRDQIIFKEK</sequence>
<feature type="binding site" description="in other chain" evidence="8">
    <location>
        <position position="127"/>
    </location>
    <ligand>
        <name>IMP</name>
        <dbReference type="ChEBI" id="CHEBI:58053"/>
        <note>ligand shared between dimeric partners</note>
    </ligand>
</feature>
<dbReference type="InterPro" id="IPR042110">
    <property type="entry name" value="Adenylosuccinate_synth_dom2"/>
</dbReference>
<keyword evidence="7 8" id="KW-0342">GTP-binding</keyword>
<dbReference type="GO" id="GO:0000287">
    <property type="term" value="F:magnesium ion binding"/>
    <property type="evidence" value="ECO:0007669"/>
    <property type="project" value="UniProtKB-UniRule"/>
</dbReference>
<dbReference type="InterPro" id="IPR001114">
    <property type="entry name" value="Adenylosuccinate_synthetase"/>
</dbReference>
<dbReference type="NCBIfam" id="TIGR00184">
    <property type="entry name" value="purA"/>
    <property type="match status" value="1"/>
</dbReference>
<comment type="similarity">
    <text evidence="8 9">Belongs to the adenylosuccinate synthetase family.</text>
</comment>
<comment type="subunit">
    <text evidence="1 8">Homodimer.</text>
</comment>